<feature type="region of interest" description="Disordered" evidence="1">
    <location>
        <begin position="1"/>
        <end position="23"/>
    </location>
</feature>
<sequence>MRLARLHGNGRENSRAEQKEQRLEETVGLKKFTSPKVITRKVQSEVKVEANGKLNSQASKISEKGCRDSFLNEEAFYLGEKKTALIRVERTKQSNWLMPSG</sequence>
<evidence type="ECO:0000313" key="3">
    <source>
        <dbReference type="Proteomes" id="UP001066276"/>
    </source>
</evidence>
<gene>
    <name evidence="2" type="ORF">NDU88_005063</name>
</gene>
<comment type="caution">
    <text evidence="2">The sequence shown here is derived from an EMBL/GenBank/DDBJ whole genome shotgun (WGS) entry which is preliminary data.</text>
</comment>
<accession>A0AAV7TSZ3</accession>
<protein>
    <submittedName>
        <fullName evidence="2">Uncharacterized protein</fullName>
    </submittedName>
</protein>
<dbReference type="Proteomes" id="UP001066276">
    <property type="component" value="Chromosome 3_2"/>
</dbReference>
<dbReference type="EMBL" id="JANPWB010000006">
    <property type="protein sequence ID" value="KAJ1179830.1"/>
    <property type="molecule type" value="Genomic_DNA"/>
</dbReference>
<evidence type="ECO:0000313" key="2">
    <source>
        <dbReference type="EMBL" id="KAJ1179830.1"/>
    </source>
</evidence>
<feature type="compositionally biased region" description="Basic and acidic residues" evidence="1">
    <location>
        <begin position="9"/>
        <end position="23"/>
    </location>
</feature>
<name>A0AAV7TSZ3_PLEWA</name>
<proteinExistence type="predicted"/>
<dbReference type="AlphaFoldDB" id="A0AAV7TSZ3"/>
<organism evidence="2 3">
    <name type="scientific">Pleurodeles waltl</name>
    <name type="common">Iberian ribbed newt</name>
    <dbReference type="NCBI Taxonomy" id="8319"/>
    <lineage>
        <taxon>Eukaryota</taxon>
        <taxon>Metazoa</taxon>
        <taxon>Chordata</taxon>
        <taxon>Craniata</taxon>
        <taxon>Vertebrata</taxon>
        <taxon>Euteleostomi</taxon>
        <taxon>Amphibia</taxon>
        <taxon>Batrachia</taxon>
        <taxon>Caudata</taxon>
        <taxon>Salamandroidea</taxon>
        <taxon>Salamandridae</taxon>
        <taxon>Pleurodelinae</taxon>
        <taxon>Pleurodeles</taxon>
    </lineage>
</organism>
<evidence type="ECO:0000256" key="1">
    <source>
        <dbReference type="SAM" id="MobiDB-lite"/>
    </source>
</evidence>
<reference evidence="2" key="1">
    <citation type="journal article" date="2022" name="bioRxiv">
        <title>Sequencing and chromosome-scale assembly of the giantPleurodeles waltlgenome.</title>
        <authorList>
            <person name="Brown T."/>
            <person name="Elewa A."/>
            <person name="Iarovenko S."/>
            <person name="Subramanian E."/>
            <person name="Araus A.J."/>
            <person name="Petzold A."/>
            <person name="Susuki M."/>
            <person name="Suzuki K.-i.T."/>
            <person name="Hayashi T."/>
            <person name="Toyoda A."/>
            <person name="Oliveira C."/>
            <person name="Osipova E."/>
            <person name="Leigh N.D."/>
            <person name="Simon A."/>
            <person name="Yun M.H."/>
        </authorList>
    </citation>
    <scope>NUCLEOTIDE SEQUENCE</scope>
    <source>
        <strain evidence="2">20211129_DDA</strain>
        <tissue evidence="2">Liver</tissue>
    </source>
</reference>
<keyword evidence="3" id="KW-1185">Reference proteome</keyword>